<dbReference type="InterPro" id="IPR008300">
    <property type="entry name" value="PTAC"/>
</dbReference>
<evidence type="ECO:0000313" key="6">
    <source>
        <dbReference type="EMBL" id="KKN82990.1"/>
    </source>
</evidence>
<comment type="cofactor">
    <cofactor evidence="1">
        <name>Zn(2+)</name>
        <dbReference type="ChEBI" id="CHEBI:29105"/>
    </cofactor>
</comment>
<dbReference type="PIRSF" id="PIRSF010130">
    <property type="entry name" value="PduL"/>
    <property type="match status" value="1"/>
</dbReference>
<dbReference type="NCBIfam" id="NF011652">
    <property type="entry name" value="PRK15070.1"/>
    <property type="match status" value="1"/>
</dbReference>
<evidence type="ECO:0000256" key="2">
    <source>
        <dbReference type="ARBA" id="ARBA00022679"/>
    </source>
</evidence>
<evidence type="ECO:0000256" key="5">
    <source>
        <dbReference type="ARBA" id="ARBA00023315"/>
    </source>
</evidence>
<evidence type="ECO:0000256" key="1">
    <source>
        <dbReference type="ARBA" id="ARBA00001947"/>
    </source>
</evidence>
<organism evidence="6">
    <name type="scientific">marine sediment metagenome</name>
    <dbReference type="NCBI Taxonomy" id="412755"/>
    <lineage>
        <taxon>unclassified sequences</taxon>
        <taxon>metagenomes</taxon>
        <taxon>ecological metagenomes</taxon>
    </lineage>
</organism>
<proteinExistence type="predicted"/>
<protein>
    <recommendedName>
        <fullName evidence="7">Phosphate propanoyltransferase</fullName>
    </recommendedName>
</protein>
<evidence type="ECO:0008006" key="7">
    <source>
        <dbReference type="Google" id="ProtNLM"/>
    </source>
</evidence>
<dbReference type="GO" id="GO:0016747">
    <property type="term" value="F:acyltransferase activity, transferring groups other than amino-acyl groups"/>
    <property type="evidence" value="ECO:0007669"/>
    <property type="project" value="InterPro"/>
</dbReference>
<dbReference type="PANTHER" id="PTHR39453">
    <property type="entry name" value="PHOSPHATE PROPANOYLTRANSFERASE"/>
    <property type="match status" value="1"/>
</dbReference>
<dbReference type="GO" id="GO:0046872">
    <property type="term" value="F:metal ion binding"/>
    <property type="evidence" value="ECO:0007669"/>
    <property type="project" value="UniProtKB-KW"/>
</dbReference>
<keyword evidence="4" id="KW-0862">Zinc</keyword>
<gene>
    <name evidence="6" type="ORF">LCGC14_0304050</name>
</gene>
<dbReference type="AlphaFoldDB" id="A0A0F9TPK2"/>
<name>A0A0F9TPK2_9ZZZZ</name>
<dbReference type="Pfam" id="PF06130">
    <property type="entry name" value="PTAC"/>
    <property type="match status" value="1"/>
</dbReference>
<keyword evidence="5" id="KW-0012">Acyltransferase</keyword>
<reference evidence="6" key="1">
    <citation type="journal article" date="2015" name="Nature">
        <title>Complex archaea that bridge the gap between prokaryotes and eukaryotes.</title>
        <authorList>
            <person name="Spang A."/>
            <person name="Saw J.H."/>
            <person name="Jorgensen S.L."/>
            <person name="Zaremba-Niedzwiedzka K."/>
            <person name="Martijn J."/>
            <person name="Lind A.E."/>
            <person name="van Eijk R."/>
            <person name="Schleper C."/>
            <person name="Guy L."/>
            <person name="Ettema T.J."/>
        </authorList>
    </citation>
    <scope>NUCLEOTIDE SEQUENCE</scope>
</reference>
<keyword evidence="2" id="KW-0808">Transferase</keyword>
<dbReference type="PANTHER" id="PTHR39453:SF1">
    <property type="entry name" value="PHOSPHATE PROPANOYLTRANSFERASE"/>
    <property type="match status" value="1"/>
</dbReference>
<sequence length="230" mass="25227">MSRLNIPMPREQLERVVRQIVRQRYAEGLAAGEPQMAIAYEPNLVVNISARHMHIAAEDLATLFGPGAELTVYRWLYQPGDFAAEQRVAIRGPRGRTIENVRILGPVRGYTQVEIAATDAIALGIDAPVRPSGQTDNTPGALIIGPKGVLEMPSGVIRAERHVHMSPADAEAYGFVDGRYVRLQINSDCAMTFDNVLCRVDPRFLLEVHLDTDEGNACDLVNATSVELQA</sequence>
<evidence type="ECO:0000256" key="3">
    <source>
        <dbReference type="ARBA" id="ARBA00022723"/>
    </source>
</evidence>
<comment type="caution">
    <text evidence="6">The sequence shown here is derived from an EMBL/GenBank/DDBJ whole genome shotgun (WGS) entry which is preliminary data.</text>
</comment>
<dbReference type="EMBL" id="LAZR01000192">
    <property type="protein sequence ID" value="KKN82990.1"/>
    <property type="molecule type" value="Genomic_DNA"/>
</dbReference>
<keyword evidence="3" id="KW-0479">Metal-binding</keyword>
<accession>A0A0F9TPK2</accession>
<evidence type="ECO:0000256" key="4">
    <source>
        <dbReference type="ARBA" id="ARBA00022833"/>
    </source>
</evidence>